<dbReference type="InterPro" id="IPR051678">
    <property type="entry name" value="AGP_Transferase"/>
</dbReference>
<dbReference type="Proteomes" id="UP001500804">
    <property type="component" value="Unassembled WGS sequence"/>
</dbReference>
<evidence type="ECO:0000313" key="2">
    <source>
        <dbReference type="EMBL" id="GAA5120221.1"/>
    </source>
</evidence>
<dbReference type="SUPFAM" id="SSF56112">
    <property type="entry name" value="Protein kinase-like (PK-like)"/>
    <property type="match status" value="1"/>
</dbReference>
<reference evidence="3" key="1">
    <citation type="journal article" date="2019" name="Int. J. Syst. Evol. Microbiol.">
        <title>The Global Catalogue of Microorganisms (GCM) 10K type strain sequencing project: providing services to taxonomists for standard genome sequencing and annotation.</title>
        <authorList>
            <consortium name="The Broad Institute Genomics Platform"/>
            <consortium name="The Broad Institute Genome Sequencing Center for Infectious Disease"/>
            <person name="Wu L."/>
            <person name="Ma J."/>
        </authorList>
    </citation>
    <scope>NUCLEOTIDE SEQUENCE [LARGE SCALE GENOMIC DNA]</scope>
    <source>
        <strain evidence="3">JCM 18302</strain>
    </source>
</reference>
<organism evidence="2 3">
    <name type="scientific">Pseudonocardia adelaidensis</name>
    <dbReference type="NCBI Taxonomy" id="648754"/>
    <lineage>
        <taxon>Bacteria</taxon>
        <taxon>Bacillati</taxon>
        <taxon>Actinomycetota</taxon>
        <taxon>Actinomycetes</taxon>
        <taxon>Pseudonocardiales</taxon>
        <taxon>Pseudonocardiaceae</taxon>
        <taxon>Pseudonocardia</taxon>
    </lineage>
</organism>
<dbReference type="InterPro" id="IPR002575">
    <property type="entry name" value="Aminoglycoside_PTrfase"/>
</dbReference>
<keyword evidence="3" id="KW-1185">Reference proteome</keyword>
<dbReference type="EMBL" id="BAABJO010000008">
    <property type="protein sequence ID" value="GAA5120221.1"/>
    <property type="molecule type" value="Genomic_DNA"/>
</dbReference>
<dbReference type="Pfam" id="PF01636">
    <property type="entry name" value="APH"/>
    <property type="match status" value="1"/>
</dbReference>
<gene>
    <name evidence="2" type="ORF">GCM10023320_27180</name>
</gene>
<feature type="domain" description="Aminoglycoside phosphotransferase" evidence="1">
    <location>
        <begin position="31"/>
        <end position="268"/>
    </location>
</feature>
<comment type="caution">
    <text evidence="2">The sequence shown here is derived from an EMBL/GenBank/DDBJ whole genome shotgun (WGS) entry which is preliminary data.</text>
</comment>
<accession>A0ABP9NL13</accession>
<sequence>MTADVDEAPIASDSVRDALAEACPGTRVAGLRPLEAGYTSRQWVADTDEGPLLVKTPVRDTDPEHIRRLIATTRRAADGGVPVVRFRAFTPRSTALRRPVLVQEFQEGTPADEAWESMGPAERTGFAEDLGRVVGRIHSCSGAWFGDVLGTQKYPDGASFLHAVVDSRLAEAPEDLTSAGREGLSAALHRAVDAVPAERTPSLTHGDLWRQNLVLRKGRIACVLDFEHGLLADRFLDFGKLDEHVFDGFPDGRAAFLAAYDEVCALPAGWESRVRLGHAVHALSMSVYFLRWTPKWAPQYVRELEEWLDGDRP</sequence>
<evidence type="ECO:0000313" key="3">
    <source>
        <dbReference type="Proteomes" id="UP001500804"/>
    </source>
</evidence>
<dbReference type="InterPro" id="IPR011009">
    <property type="entry name" value="Kinase-like_dom_sf"/>
</dbReference>
<dbReference type="Gene3D" id="3.90.1200.10">
    <property type="match status" value="1"/>
</dbReference>
<evidence type="ECO:0000259" key="1">
    <source>
        <dbReference type="Pfam" id="PF01636"/>
    </source>
</evidence>
<dbReference type="RefSeq" id="WP_345605344.1">
    <property type="nucleotide sequence ID" value="NZ_BAABJO010000008.1"/>
</dbReference>
<dbReference type="PANTHER" id="PTHR21310">
    <property type="entry name" value="AMINOGLYCOSIDE PHOSPHOTRANSFERASE-RELATED-RELATED"/>
    <property type="match status" value="1"/>
</dbReference>
<protein>
    <recommendedName>
        <fullName evidence="1">Aminoglycoside phosphotransferase domain-containing protein</fullName>
    </recommendedName>
</protein>
<proteinExistence type="predicted"/>
<name>A0ABP9NL13_9PSEU</name>